<sequence>MRTIETWLAAKIIALDLNRAIDKAERLPYSYERERVLHHIAAARDMLLDLSKKADTDGR</sequence>
<protein>
    <submittedName>
        <fullName evidence="1">Uncharacterized protein</fullName>
    </submittedName>
</protein>
<accession>G1WGF1</accession>
<dbReference type="Proteomes" id="UP000004830">
    <property type="component" value="Unassembled WGS sequence"/>
</dbReference>
<keyword evidence="2" id="KW-1185">Reference proteome</keyword>
<evidence type="ECO:0000313" key="1">
    <source>
        <dbReference type="EMBL" id="EGX67402.1"/>
    </source>
</evidence>
<dbReference type="STRING" id="742742.HMPREF9452_00414"/>
<dbReference type="RefSeq" id="WP_009140450.1">
    <property type="nucleotide sequence ID" value="NZ_JH126467.1"/>
</dbReference>
<gene>
    <name evidence="1" type="ORF">HMPREF9452_00414</name>
</gene>
<proteinExistence type="predicted"/>
<name>G1WGF1_9ACTN</name>
<dbReference type="GeneID" id="62758191"/>
<comment type="caution">
    <text evidence="1">The sequence shown here is derived from an EMBL/GenBank/DDBJ whole genome shotgun (WGS) entry which is preliminary data.</text>
</comment>
<dbReference type="PATRIC" id="fig|742742.3.peg.397"/>
<organism evidence="1 2">
    <name type="scientific">Collinsella tanakaei YIT 12063</name>
    <dbReference type="NCBI Taxonomy" id="742742"/>
    <lineage>
        <taxon>Bacteria</taxon>
        <taxon>Bacillati</taxon>
        <taxon>Actinomycetota</taxon>
        <taxon>Coriobacteriia</taxon>
        <taxon>Coriobacteriales</taxon>
        <taxon>Coriobacteriaceae</taxon>
        <taxon>Collinsella</taxon>
    </lineage>
</organism>
<dbReference type="EMBL" id="ADLS01000006">
    <property type="protein sequence ID" value="EGX67402.1"/>
    <property type="molecule type" value="Genomic_DNA"/>
</dbReference>
<dbReference type="AlphaFoldDB" id="G1WGF1"/>
<reference evidence="1 2" key="1">
    <citation type="submission" date="2011-06" db="EMBL/GenBank/DDBJ databases">
        <title>The Genome Sequence of Collinsella tanakaei YIT 12063.</title>
        <authorList>
            <consortium name="The Broad Institute Genome Sequencing Platform"/>
            <person name="Earl A."/>
            <person name="Ward D."/>
            <person name="Feldgarden M."/>
            <person name="Gevers D."/>
            <person name="Morotomi M."/>
            <person name="Young S.K."/>
            <person name="Zeng Q."/>
            <person name="Gargeya S."/>
            <person name="Fitzgerald M."/>
            <person name="Haas B."/>
            <person name="Abouelleil A."/>
            <person name="Alvarado L."/>
            <person name="Arachchi H.M."/>
            <person name="Berlin A."/>
            <person name="Brown A."/>
            <person name="Chapman S.B."/>
            <person name="Chen Z."/>
            <person name="Dunbar C."/>
            <person name="Freedman E."/>
            <person name="Gearin G."/>
            <person name="Gellesch M."/>
            <person name="Goldberg J."/>
            <person name="Griggs A."/>
            <person name="Gujja S."/>
            <person name="Heiman D."/>
            <person name="Howarth C."/>
            <person name="Larson L."/>
            <person name="Lui A."/>
            <person name="MacDonald P.J.P."/>
            <person name="Mehta T."/>
            <person name="Montmayeur A."/>
            <person name="Murphy C."/>
            <person name="Neiman D."/>
            <person name="Pearson M."/>
            <person name="Priest M."/>
            <person name="Roberts A."/>
            <person name="Saif S."/>
            <person name="Shea T."/>
            <person name="Shenoy N."/>
            <person name="Sisk P."/>
            <person name="Stolte C."/>
            <person name="Sykes S."/>
            <person name="Wortman J."/>
            <person name="Nusbaum C."/>
            <person name="Birren B."/>
        </authorList>
    </citation>
    <scope>NUCLEOTIDE SEQUENCE [LARGE SCALE GENOMIC DNA]</scope>
    <source>
        <strain evidence="1 2">YIT 12063</strain>
    </source>
</reference>
<dbReference type="HOGENOM" id="CLU_2952482_0_0_11"/>
<evidence type="ECO:0000313" key="2">
    <source>
        <dbReference type="Proteomes" id="UP000004830"/>
    </source>
</evidence>